<evidence type="ECO:0000256" key="2">
    <source>
        <dbReference type="SAM" id="SignalP"/>
    </source>
</evidence>
<name>A0A6P5WZA0_DURZI</name>
<dbReference type="GeneID" id="111278843"/>
<feature type="compositionally biased region" description="Acidic residues" evidence="1">
    <location>
        <begin position="200"/>
        <end position="209"/>
    </location>
</feature>
<dbReference type="AlphaFoldDB" id="A0A6P5WZA0"/>
<feature type="region of interest" description="Disordered" evidence="1">
    <location>
        <begin position="174"/>
        <end position="216"/>
    </location>
</feature>
<gene>
    <name evidence="4" type="primary">LOC111278843</name>
</gene>
<dbReference type="RefSeq" id="XP_022721258.1">
    <property type="nucleotide sequence ID" value="XM_022865523.1"/>
</dbReference>
<accession>A0A6P5WZA0</accession>
<proteinExistence type="predicted"/>
<reference evidence="4" key="1">
    <citation type="submission" date="2025-08" db="UniProtKB">
        <authorList>
            <consortium name="RefSeq"/>
        </authorList>
    </citation>
    <scope>IDENTIFICATION</scope>
    <source>
        <tissue evidence="4">Fruit stalk</tissue>
    </source>
</reference>
<protein>
    <submittedName>
        <fullName evidence="4">Uncharacterized protein LOC111278843</fullName>
    </submittedName>
</protein>
<dbReference type="Proteomes" id="UP000515121">
    <property type="component" value="Unplaced"/>
</dbReference>
<evidence type="ECO:0000313" key="4">
    <source>
        <dbReference type="RefSeq" id="XP_022721258.1"/>
    </source>
</evidence>
<dbReference type="OrthoDB" id="1293395at2759"/>
<organism evidence="3 4">
    <name type="scientific">Durio zibethinus</name>
    <name type="common">Durian</name>
    <dbReference type="NCBI Taxonomy" id="66656"/>
    <lineage>
        <taxon>Eukaryota</taxon>
        <taxon>Viridiplantae</taxon>
        <taxon>Streptophyta</taxon>
        <taxon>Embryophyta</taxon>
        <taxon>Tracheophyta</taxon>
        <taxon>Spermatophyta</taxon>
        <taxon>Magnoliopsida</taxon>
        <taxon>eudicotyledons</taxon>
        <taxon>Gunneridae</taxon>
        <taxon>Pentapetalae</taxon>
        <taxon>rosids</taxon>
        <taxon>malvids</taxon>
        <taxon>Malvales</taxon>
        <taxon>Malvaceae</taxon>
        <taxon>Helicteroideae</taxon>
        <taxon>Durio</taxon>
    </lineage>
</organism>
<keyword evidence="2" id="KW-0732">Signal</keyword>
<dbReference type="KEGG" id="dzi:111278843"/>
<sequence>MARFSVLFTVIFLLFTFSHARFFTAETEHEVNPEESIIDLPESDPKTTTAILLPSERPGFEPAKIVDFKHDDASETDSDVEFIPLTTISFHPVNRHFPRRPLIPFRHKHNCRFHKRFRPLNPRLQQKHRISYGDDMILSDGGTGFDPESRWPRFPDDATESKEHVDFLKPHHHDHEYDHEHDHDHDNHHHYHRRHHHGEEDESDEEEEHEHEHEGGFMRRLSKFFIHV</sequence>
<feature type="chain" id="PRO_5028305058" evidence="2">
    <location>
        <begin position="21"/>
        <end position="228"/>
    </location>
</feature>
<keyword evidence="3" id="KW-1185">Reference proteome</keyword>
<evidence type="ECO:0000313" key="3">
    <source>
        <dbReference type="Proteomes" id="UP000515121"/>
    </source>
</evidence>
<feature type="signal peptide" evidence="2">
    <location>
        <begin position="1"/>
        <end position="20"/>
    </location>
</feature>
<evidence type="ECO:0000256" key="1">
    <source>
        <dbReference type="SAM" id="MobiDB-lite"/>
    </source>
</evidence>
<feature type="compositionally biased region" description="Basic and acidic residues" evidence="1">
    <location>
        <begin position="174"/>
        <end position="187"/>
    </location>
</feature>